<keyword evidence="3" id="KW-1185">Reference proteome</keyword>
<evidence type="ECO:0000313" key="4">
    <source>
        <dbReference type="WBParaSite" id="SSLN_0000802601-mRNA-1"/>
    </source>
</evidence>
<proteinExistence type="predicted"/>
<dbReference type="Proteomes" id="UP000275846">
    <property type="component" value="Unassembled WGS sequence"/>
</dbReference>
<name>A0A183SU33_SCHSO</name>
<evidence type="ECO:0000313" key="2">
    <source>
        <dbReference type="EMBL" id="VDL94116.1"/>
    </source>
</evidence>
<reference evidence="2 3" key="2">
    <citation type="submission" date="2018-11" db="EMBL/GenBank/DDBJ databases">
        <authorList>
            <consortium name="Pathogen Informatics"/>
        </authorList>
    </citation>
    <scope>NUCLEOTIDE SEQUENCE [LARGE SCALE GENOMIC DNA]</scope>
    <source>
        <strain evidence="2 3">NST_G2</strain>
    </source>
</reference>
<evidence type="ECO:0000313" key="3">
    <source>
        <dbReference type="Proteomes" id="UP000275846"/>
    </source>
</evidence>
<dbReference type="EMBL" id="UYSU01034277">
    <property type="protein sequence ID" value="VDL94116.1"/>
    <property type="molecule type" value="Genomic_DNA"/>
</dbReference>
<evidence type="ECO:0000256" key="1">
    <source>
        <dbReference type="SAM" id="SignalP"/>
    </source>
</evidence>
<accession>A0A183SU33</accession>
<dbReference type="AlphaFoldDB" id="A0A183SU33"/>
<feature type="chain" id="PRO_5043141289" evidence="1">
    <location>
        <begin position="18"/>
        <end position="122"/>
    </location>
</feature>
<keyword evidence="1" id="KW-0732">Signal</keyword>
<gene>
    <name evidence="2" type="ORF">SSLN_LOCUS7731</name>
</gene>
<dbReference type="WBParaSite" id="SSLN_0000802601-mRNA-1">
    <property type="protein sequence ID" value="SSLN_0000802601-mRNA-1"/>
    <property type="gene ID" value="SSLN_0000802601"/>
</dbReference>
<organism evidence="4">
    <name type="scientific">Schistocephalus solidus</name>
    <name type="common">Tapeworm</name>
    <dbReference type="NCBI Taxonomy" id="70667"/>
    <lineage>
        <taxon>Eukaryota</taxon>
        <taxon>Metazoa</taxon>
        <taxon>Spiralia</taxon>
        <taxon>Lophotrochozoa</taxon>
        <taxon>Platyhelminthes</taxon>
        <taxon>Cestoda</taxon>
        <taxon>Eucestoda</taxon>
        <taxon>Diphyllobothriidea</taxon>
        <taxon>Diphyllobothriidae</taxon>
        <taxon>Schistocephalus</taxon>
    </lineage>
</organism>
<reference evidence="4" key="1">
    <citation type="submission" date="2016-06" db="UniProtKB">
        <authorList>
            <consortium name="WormBaseParasite"/>
        </authorList>
    </citation>
    <scope>IDENTIFICATION</scope>
</reference>
<protein>
    <submittedName>
        <fullName evidence="4">Secreted protein</fullName>
    </submittedName>
</protein>
<feature type="signal peptide" evidence="1">
    <location>
        <begin position="1"/>
        <end position="17"/>
    </location>
</feature>
<sequence>MHFLVKFILCFVGAGHRGSVGTDAGGEFTTPKRLAEAYQPIIDALRQIGQTSTMSVRMAKVMPASRYSAWGPPFQKVKPAPTSSSWSCSKNRDSLSVAMFTLQRASFRATSAILRSGRLLLG</sequence>